<evidence type="ECO:0000256" key="3">
    <source>
        <dbReference type="ARBA" id="ARBA00022481"/>
    </source>
</evidence>
<dbReference type="EMBL" id="JARBDR010000018">
    <property type="protein sequence ID" value="KAJ8321896.1"/>
    <property type="molecule type" value="Genomic_DNA"/>
</dbReference>
<dbReference type="InterPro" id="IPR036188">
    <property type="entry name" value="FAD/NAD-bd_sf"/>
</dbReference>
<comment type="catalytic activity">
    <reaction evidence="21">
        <text>(2E)-geranial + NADPH + O2 + H(+) = (1E)-2,6-dimethylhepta-1,5-dien-1-yl formate + NADP(+) + H2O</text>
        <dbReference type="Rhea" id="RHEA:54860"/>
        <dbReference type="ChEBI" id="CHEBI:15377"/>
        <dbReference type="ChEBI" id="CHEBI:15378"/>
        <dbReference type="ChEBI" id="CHEBI:15379"/>
        <dbReference type="ChEBI" id="CHEBI:16980"/>
        <dbReference type="ChEBI" id="CHEBI:57783"/>
        <dbReference type="ChEBI" id="CHEBI:58349"/>
        <dbReference type="ChEBI" id="CHEBI:138375"/>
    </reaction>
    <physiologicalReaction direction="left-to-right" evidence="21">
        <dbReference type="Rhea" id="RHEA:54861"/>
    </physiologicalReaction>
</comment>
<feature type="transmembrane region" description="Helical" evidence="26">
    <location>
        <begin position="431"/>
        <end position="449"/>
    </location>
</feature>
<evidence type="ECO:0000256" key="24">
    <source>
        <dbReference type="ARBA" id="ARBA00049475"/>
    </source>
</evidence>
<evidence type="ECO:0000256" key="17">
    <source>
        <dbReference type="ARBA" id="ARBA00047855"/>
    </source>
</evidence>
<keyword evidence="11 25" id="KW-0560">Oxidoreductase</keyword>
<keyword evidence="4" id="KW-0597">Phosphoprotein</keyword>
<evidence type="ECO:0000256" key="26">
    <source>
        <dbReference type="SAM" id="Phobius"/>
    </source>
</evidence>
<dbReference type="Proteomes" id="UP001217089">
    <property type="component" value="Unassembled WGS sequence"/>
</dbReference>
<evidence type="ECO:0000256" key="19">
    <source>
        <dbReference type="ARBA" id="ARBA00047977"/>
    </source>
</evidence>
<keyword evidence="9" id="KW-0521">NADP</keyword>
<keyword evidence="12" id="KW-0443">Lipid metabolism</keyword>
<evidence type="ECO:0000256" key="6">
    <source>
        <dbReference type="ARBA" id="ARBA00022692"/>
    </source>
</evidence>
<dbReference type="InterPro" id="IPR020946">
    <property type="entry name" value="Flavin_mOase-like"/>
</dbReference>
<sequence>MAVQKVAVVGAGASGLTAIKCCLDEGVEPVCFERTDFIGQWDVKIREKDTDNEENLVFDAVLVCTGHHADKNIPEFPGLSDFEGKVIHSHDYKTSEGYEDKNIVIIGIGNSGGDAAVELGRVANQLYLSTRRGSWVLNRVADNGMPIDMLRTNRKNAFLTEILPFSFVNSFLERQLNQRFDHVAYSLKPKHRAFSQHPTMNDDLPNRIICGSVIVKPDIKRFTKNGVEFVDGTRVDNLDVVFLATGYTYGFPFLDKSIIDVKNNECDLYKFTFPPHLAKPTLSVIGYIQPLGAIMPISELQCRLSLRIFKGEVALPTEKEMRADIAKKHAAMAMRYTHSQRHTIQVDWIPFMDELAELNGCKPNIGKLLWTDPFLALRCVFGPCTPYQYRLFGTHKWQGAREAIMTQWDRTLYPLKTRPLEGTGQLSQSRFFRMYFILVILFAIFMYIIQKCYHSF</sequence>
<dbReference type="PIRSF" id="PIRSF000332">
    <property type="entry name" value="FMO"/>
    <property type="match status" value="1"/>
</dbReference>
<keyword evidence="8" id="KW-0492">Microsome</keyword>
<dbReference type="PANTHER" id="PTHR23023">
    <property type="entry name" value="DIMETHYLANILINE MONOOXYGENASE"/>
    <property type="match status" value="1"/>
</dbReference>
<keyword evidence="13 26" id="KW-0472">Membrane</keyword>
<comment type="catalytic activity">
    <reaction evidence="15">
        <text>hexan-3-one + NADPH + O2 + H(+) = propyl propanoate + NADP(+) + H2O</text>
        <dbReference type="Rhea" id="RHEA:54848"/>
        <dbReference type="ChEBI" id="CHEBI:15377"/>
        <dbReference type="ChEBI" id="CHEBI:15378"/>
        <dbReference type="ChEBI" id="CHEBI:15379"/>
        <dbReference type="ChEBI" id="CHEBI:57783"/>
        <dbReference type="ChEBI" id="CHEBI:58349"/>
        <dbReference type="ChEBI" id="CHEBI:89828"/>
        <dbReference type="ChEBI" id="CHEBI:89891"/>
    </reaction>
    <physiologicalReaction direction="left-to-right" evidence="15">
        <dbReference type="Rhea" id="RHEA:54849"/>
    </physiologicalReaction>
</comment>
<gene>
    <name evidence="27" type="ORF">KUTeg_000367</name>
</gene>
<evidence type="ECO:0000256" key="18">
    <source>
        <dbReference type="ARBA" id="ARBA00047864"/>
    </source>
</evidence>
<dbReference type="Pfam" id="PF00743">
    <property type="entry name" value="FMO-like"/>
    <property type="match status" value="1"/>
</dbReference>
<proteinExistence type="inferred from homology"/>
<evidence type="ECO:0000256" key="2">
    <source>
        <dbReference type="ARBA" id="ARBA00009183"/>
    </source>
</evidence>
<keyword evidence="28" id="KW-1185">Reference proteome</keyword>
<comment type="catalytic activity">
    <reaction evidence="20">
        <text>octan-3-one + NADPH + O2 + H(+) = ethyl hexanoate + NADP(+) + H2O</text>
        <dbReference type="Rhea" id="RHEA:54856"/>
        <dbReference type="ChEBI" id="CHEBI:15377"/>
        <dbReference type="ChEBI" id="CHEBI:15378"/>
        <dbReference type="ChEBI" id="CHEBI:15379"/>
        <dbReference type="ChEBI" id="CHEBI:57783"/>
        <dbReference type="ChEBI" id="CHEBI:58349"/>
        <dbReference type="ChEBI" id="CHEBI:80946"/>
        <dbReference type="ChEBI" id="CHEBI:86055"/>
    </reaction>
    <physiologicalReaction direction="left-to-right" evidence="20">
        <dbReference type="Rhea" id="RHEA:54857"/>
    </physiologicalReaction>
</comment>
<accession>A0ABQ9G0F7</accession>
<dbReference type="Gene3D" id="3.50.50.60">
    <property type="entry name" value="FAD/NAD(P)-binding domain"/>
    <property type="match status" value="2"/>
</dbReference>
<evidence type="ECO:0000256" key="5">
    <source>
        <dbReference type="ARBA" id="ARBA00022630"/>
    </source>
</evidence>
<comment type="caution">
    <text evidence="27">The sequence shown here is derived from an EMBL/GenBank/DDBJ whole genome shotgun (WGS) entry which is preliminary data.</text>
</comment>
<evidence type="ECO:0000313" key="27">
    <source>
        <dbReference type="EMBL" id="KAJ8321896.1"/>
    </source>
</evidence>
<evidence type="ECO:0000256" key="22">
    <source>
        <dbReference type="ARBA" id="ARBA00048990"/>
    </source>
</evidence>
<comment type="function">
    <text evidence="14">Acts as a Baeyer-Villiger monooxygenase on a broad range of substrates. Catalyzes the insertion of an oxygen atom into a carbon-carbon bond adjacent to a carbonyl, which converts ketones to esters. Active on diverse carbonyl compounds, whereas soft nucleophiles are mostly non- or poorly reactive. In contrast with other forms of FMO it is non- or poorly active on 'classical' substrates such as drugs, pesticides, and dietary components containing soft nucleophilic heteroatoms. Able to oxidize drug molecules bearing a carbonyl group on an aliphatic chain, such as nabumetone and pentoxifylline. Also, in the absence of substrates, shows slow but yet significant NADPH oxidase activity. Acts as a positive modulator of cholesterol biosynthesis as well as glucose homeostasis, promoting metabolic aging via pleiotropic effects.</text>
</comment>
<comment type="catalytic activity">
    <reaction evidence="16">
        <text>heptan-2-one + NADPH + O2 + H(+) = pentyl acetate + NADP(+) + H2O</text>
        <dbReference type="Rhea" id="RHEA:54836"/>
        <dbReference type="ChEBI" id="CHEBI:5672"/>
        <dbReference type="ChEBI" id="CHEBI:15377"/>
        <dbReference type="ChEBI" id="CHEBI:15378"/>
        <dbReference type="ChEBI" id="CHEBI:15379"/>
        <dbReference type="ChEBI" id="CHEBI:57783"/>
        <dbReference type="ChEBI" id="CHEBI:58349"/>
        <dbReference type="ChEBI" id="CHEBI:87362"/>
    </reaction>
    <physiologicalReaction direction="left-to-right" evidence="16">
        <dbReference type="Rhea" id="RHEA:54837"/>
    </physiologicalReaction>
</comment>
<keyword evidence="6 26" id="KW-0812">Transmembrane</keyword>
<keyword evidence="7 25" id="KW-0274">FAD</keyword>
<evidence type="ECO:0000256" key="16">
    <source>
        <dbReference type="ARBA" id="ARBA00047574"/>
    </source>
</evidence>
<evidence type="ECO:0000256" key="15">
    <source>
        <dbReference type="ARBA" id="ARBA00047426"/>
    </source>
</evidence>
<evidence type="ECO:0000256" key="11">
    <source>
        <dbReference type="ARBA" id="ARBA00023002"/>
    </source>
</evidence>
<keyword evidence="10 26" id="KW-1133">Transmembrane helix</keyword>
<evidence type="ECO:0000256" key="4">
    <source>
        <dbReference type="ARBA" id="ARBA00022553"/>
    </source>
</evidence>
<dbReference type="InterPro" id="IPR050346">
    <property type="entry name" value="FMO-like"/>
</dbReference>
<evidence type="ECO:0000256" key="14">
    <source>
        <dbReference type="ARBA" id="ARBA00045722"/>
    </source>
</evidence>
<evidence type="ECO:0000256" key="21">
    <source>
        <dbReference type="ARBA" id="ARBA00048989"/>
    </source>
</evidence>
<dbReference type="InterPro" id="IPR000960">
    <property type="entry name" value="Flavin_mOase"/>
</dbReference>
<dbReference type="InterPro" id="IPR002257">
    <property type="entry name" value="Flavin_mOase_5"/>
</dbReference>
<evidence type="ECO:0000256" key="7">
    <source>
        <dbReference type="ARBA" id="ARBA00022827"/>
    </source>
</evidence>
<evidence type="ECO:0000256" key="23">
    <source>
        <dbReference type="ARBA" id="ARBA00049443"/>
    </source>
</evidence>
<organism evidence="27 28">
    <name type="scientific">Tegillarca granosa</name>
    <name type="common">Malaysian cockle</name>
    <name type="synonym">Anadara granosa</name>
    <dbReference type="NCBI Taxonomy" id="220873"/>
    <lineage>
        <taxon>Eukaryota</taxon>
        <taxon>Metazoa</taxon>
        <taxon>Spiralia</taxon>
        <taxon>Lophotrochozoa</taxon>
        <taxon>Mollusca</taxon>
        <taxon>Bivalvia</taxon>
        <taxon>Autobranchia</taxon>
        <taxon>Pteriomorphia</taxon>
        <taxon>Arcoida</taxon>
        <taxon>Arcoidea</taxon>
        <taxon>Arcidae</taxon>
        <taxon>Tegillarca</taxon>
    </lineage>
</organism>
<dbReference type="PRINTS" id="PR01125">
    <property type="entry name" value="FMOXYGENASE5"/>
</dbReference>
<dbReference type="EC" id="1.-.-.-" evidence="25"/>
<reference evidence="27 28" key="1">
    <citation type="submission" date="2022-12" db="EMBL/GenBank/DDBJ databases">
        <title>Chromosome-level genome of Tegillarca granosa.</title>
        <authorList>
            <person name="Kim J."/>
        </authorList>
    </citation>
    <scope>NUCLEOTIDE SEQUENCE [LARGE SCALE GENOMIC DNA]</scope>
    <source>
        <strain evidence="27">Teg-2019</strain>
        <tissue evidence="27">Adductor muscle</tissue>
    </source>
</reference>
<evidence type="ECO:0000256" key="12">
    <source>
        <dbReference type="ARBA" id="ARBA00023098"/>
    </source>
</evidence>
<keyword evidence="25" id="KW-0503">Monooxygenase</keyword>
<comment type="catalytic activity">
    <reaction evidence="24">
        <text>octan-3-one + NADPH + O2 + H(+) = pentyl propanoate + NADP(+) + H2O</text>
        <dbReference type="Rhea" id="RHEA:54840"/>
        <dbReference type="ChEBI" id="CHEBI:15377"/>
        <dbReference type="ChEBI" id="CHEBI:15378"/>
        <dbReference type="ChEBI" id="CHEBI:15379"/>
        <dbReference type="ChEBI" id="CHEBI:57783"/>
        <dbReference type="ChEBI" id="CHEBI:58349"/>
        <dbReference type="ChEBI" id="CHEBI:80946"/>
        <dbReference type="ChEBI" id="CHEBI:87373"/>
    </reaction>
    <physiologicalReaction direction="left-to-right" evidence="24">
        <dbReference type="Rhea" id="RHEA:54841"/>
    </physiologicalReaction>
</comment>
<protein>
    <recommendedName>
        <fullName evidence="25">Flavin-containing monooxygenase</fullName>
        <ecNumber evidence="25">1.-.-.-</ecNumber>
    </recommendedName>
</protein>
<keyword evidence="3" id="KW-0488">Methylation</keyword>
<comment type="catalytic activity">
    <reaction evidence="23">
        <text>N,N-dimethylaniline + NADPH + O2 + H(+) = N,N-dimethylaniline N-oxide + NADP(+) + H2O</text>
        <dbReference type="Rhea" id="RHEA:24468"/>
        <dbReference type="ChEBI" id="CHEBI:15377"/>
        <dbReference type="ChEBI" id="CHEBI:15378"/>
        <dbReference type="ChEBI" id="CHEBI:15379"/>
        <dbReference type="ChEBI" id="CHEBI:16269"/>
        <dbReference type="ChEBI" id="CHEBI:17735"/>
        <dbReference type="ChEBI" id="CHEBI:57783"/>
        <dbReference type="ChEBI" id="CHEBI:58349"/>
        <dbReference type="EC" id="1.14.13.8"/>
    </reaction>
    <physiologicalReaction direction="left-to-right" evidence="23">
        <dbReference type="Rhea" id="RHEA:24469"/>
    </physiologicalReaction>
</comment>
<comment type="catalytic activity">
    <reaction evidence="17">
        <text>sulcatone + NADPH + O2 + H(+) = 4-methylpent-3-en-1-yl acetate + NADP(+) + H2O</text>
        <dbReference type="Rhea" id="RHEA:54864"/>
        <dbReference type="ChEBI" id="CHEBI:15377"/>
        <dbReference type="ChEBI" id="CHEBI:15378"/>
        <dbReference type="ChEBI" id="CHEBI:15379"/>
        <dbReference type="ChEBI" id="CHEBI:16310"/>
        <dbReference type="ChEBI" id="CHEBI:57783"/>
        <dbReference type="ChEBI" id="CHEBI:58349"/>
        <dbReference type="ChEBI" id="CHEBI:138373"/>
    </reaction>
    <physiologicalReaction direction="left-to-right" evidence="17">
        <dbReference type="Rhea" id="RHEA:54865"/>
    </physiologicalReaction>
</comment>
<name>A0ABQ9G0F7_TEGGR</name>
<evidence type="ECO:0000256" key="1">
    <source>
        <dbReference type="ARBA" id="ARBA00004524"/>
    </source>
</evidence>
<comment type="catalytic activity">
    <reaction evidence="19">
        <text>hexan-3-one + NADPH + O2 + H(+) = ethyl butanoate + NADP(+) + H2O</text>
        <dbReference type="Rhea" id="RHEA:54844"/>
        <dbReference type="ChEBI" id="CHEBI:15377"/>
        <dbReference type="ChEBI" id="CHEBI:15378"/>
        <dbReference type="ChEBI" id="CHEBI:15379"/>
        <dbReference type="ChEBI" id="CHEBI:57783"/>
        <dbReference type="ChEBI" id="CHEBI:58349"/>
        <dbReference type="ChEBI" id="CHEBI:88764"/>
        <dbReference type="ChEBI" id="CHEBI:89891"/>
    </reaction>
    <physiologicalReaction direction="left-to-right" evidence="19">
        <dbReference type="Rhea" id="RHEA:54845"/>
    </physiologicalReaction>
</comment>
<comment type="cofactor">
    <cofactor evidence="25">
        <name>FAD</name>
        <dbReference type="ChEBI" id="CHEBI:57692"/>
    </cofactor>
</comment>
<comment type="subcellular location">
    <subcellularLocation>
        <location evidence="1">Microsome membrane</location>
    </subcellularLocation>
</comment>
<evidence type="ECO:0000256" key="13">
    <source>
        <dbReference type="ARBA" id="ARBA00023136"/>
    </source>
</evidence>
<dbReference type="SUPFAM" id="SSF51905">
    <property type="entry name" value="FAD/NAD(P)-binding domain"/>
    <property type="match status" value="2"/>
</dbReference>
<keyword evidence="5 25" id="KW-0285">Flavoprotein</keyword>
<evidence type="ECO:0000256" key="20">
    <source>
        <dbReference type="ARBA" id="ARBA00048459"/>
    </source>
</evidence>
<evidence type="ECO:0000313" key="28">
    <source>
        <dbReference type="Proteomes" id="UP001217089"/>
    </source>
</evidence>
<dbReference type="PRINTS" id="PR00370">
    <property type="entry name" value="FMOXYGENASE"/>
</dbReference>
<comment type="similarity">
    <text evidence="2 25">Belongs to the FMO family.</text>
</comment>
<comment type="catalytic activity">
    <reaction evidence="18">
        <text>NADPH + O2 + H(+) = H2O2 + NADP(+)</text>
        <dbReference type="Rhea" id="RHEA:11260"/>
        <dbReference type="ChEBI" id="CHEBI:15378"/>
        <dbReference type="ChEBI" id="CHEBI:15379"/>
        <dbReference type="ChEBI" id="CHEBI:16240"/>
        <dbReference type="ChEBI" id="CHEBI:57783"/>
        <dbReference type="ChEBI" id="CHEBI:58349"/>
        <dbReference type="EC" id="1.6.3.1"/>
    </reaction>
    <physiologicalReaction direction="left-to-right" evidence="18">
        <dbReference type="Rhea" id="RHEA:11261"/>
    </physiologicalReaction>
</comment>
<evidence type="ECO:0000256" key="10">
    <source>
        <dbReference type="ARBA" id="ARBA00022989"/>
    </source>
</evidence>
<keyword evidence="8" id="KW-0256">Endoplasmic reticulum</keyword>
<evidence type="ECO:0000256" key="8">
    <source>
        <dbReference type="ARBA" id="ARBA00022848"/>
    </source>
</evidence>
<evidence type="ECO:0000256" key="9">
    <source>
        <dbReference type="ARBA" id="ARBA00022857"/>
    </source>
</evidence>
<comment type="catalytic activity">
    <reaction evidence="22">
        <text>heptan-4-one + NADPH + O2 + H(+) = propyl butanoate + NADP(+) + H2O</text>
        <dbReference type="Rhea" id="RHEA:54852"/>
        <dbReference type="ChEBI" id="CHEBI:15377"/>
        <dbReference type="ChEBI" id="CHEBI:15378"/>
        <dbReference type="ChEBI" id="CHEBI:15379"/>
        <dbReference type="ChEBI" id="CHEBI:57783"/>
        <dbReference type="ChEBI" id="CHEBI:58349"/>
        <dbReference type="ChEBI" id="CHEBI:89484"/>
        <dbReference type="ChEBI" id="CHEBI:89719"/>
    </reaction>
    <physiologicalReaction direction="left-to-right" evidence="22">
        <dbReference type="Rhea" id="RHEA:54853"/>
    </physiologicalReaction>
</comment>
<evidence type="ECO:0000256" key="25">
    <source>
        <dbReference type="RuleBase" id="RU361177"/>
    </source>
</evidence>